<proteinExistence type="predicted"/>
<dbReference type="EMBL" id="JBIAXI010000016">
    <property type="protein sequence ID" value="MFF4776278.1"/>
    <property type="molecule type" value="Genomic_DNA"/>
</dbReference>
<evidence type="ECO:0000256" key="2">
    <source>
        <dbReference type="ARBA" id="ARBA00023125"/>
    </source>
</evidence>
<keyword evidence="1" id="KW-0805">Transcription regulation</keyword>
<evidence type="ECO:0000256" key="4">
    <source>
        <dbReference type="PROSITE-ProRule" id="PRU00335"/>
    </source>
</evidence>
<evidence type="ECO:0000256" key="1">
    <source>
        <dbReference type="ARBA" id="ARBA00023015"/>
    </source>
</evidence>
<accession>A0ABW6VB99</accession>
<evidence type="ECO:0000256" key="3">
    <source>
        <dbReference type="ARBA" id="ARBA00023163"/>
    </source>
</evidence>
<feature type="DNA-binding region" description="H-T-H motif" evidence="4">
    <location>
        <begin position="36"/>
        <end position="55"/>
    </location>
</feature>
<dbReference type="InterPro" id="IPR001647">
    <property type="entry name" value="HTH_TetR"/>
</dbReference>
<evidence type="ECO:0000313" key="7">
    <source>
        <dbReference type="Proteomes" id="UP001602119"/>
    </source>
</evidence>
<comment type="caution">
    <text evidence="6">The sequence shown here is derived from an EMBL/GenBank/DDBJ whole genome shotgun (WGS) entry which is preliminary data.</text>
</comment>
<dbReference type="InterPro" id="IPR009057">
    <property type="entry name" value="Homeodomain-like_sf"/>
</dbReference>
<reference evidence="6 7" key="1">
    <citation type="submission" date="2024-10" db="EMBL/GenBank/DDBJ databases">
        <title>The Natural Products Discovery Center: Release of the First 8490 Sequenced Strains for Exploring Actinobacteria Biosynthetic Diversity.</title>
        <authorList>
            <person name="Kalkreuter E."/>
            <person name="Kautsar S.A."/>
            <person name="Yang D."/>
            <person name="Bader C.D."/>
            <person name="Teijaro C.N."/>
            <person name="Fluegel L."/>
            <person name="Davis C.M."/>
            <person name="Simpson J.R."/>
            <person name="Lauterbach L."/>
            <person name="Steele A.D."/>
            <person name="Gui C."/>
            <person name="Meng S."/>
            <person name="Li G."/>
            <person name="Viehrig K."/>
            <person name="Ye F."/>
            <person name="Su P."/>
            <person name="Kiefer A.F."/>
            <person name="Nichols A."/>
            <person name="Cepeda A.J."/>
            <person name="Yan W."/>
            <person name="Fan B."/>
            <person name="Jiang Y."/>
            <person name="Adhikari A."/>
            <person name="Zheng C.-J."/>
            <person name="Schuster L."/>
            <person name="Cowan T.M."/>
            <person name="Smanski M.J."/>
            <person name="Chevrette M.G."/>
            <person name="De Carvalho L.P.S."/>
            <person name="Shen B."/>
        </authorList>
    </citation>
    <scope>NUCLEOTIDE SEQUENCE [LARGE SCALE GENOMIC DNA]</scope>
    <source>
        <strain evidence="6 7">NPDC001281</strain>
    </source>
</reference>
<dbReference type="SUPFAM" id="SSF46689">
    <property type="entry name" value="Homeodomain-like"/>
    <property type="match status" value="1"/>
</dbReference>
<sequence length="233" mass="25537">MGEAMGLRERKKRQTRHAIFRAAVELFGERGFDDVSVTEIAERAGISKMTVFNYFRTKEDIVLGPMEEHLADPALIAAERAPGEPVVAAFRRVFLERLAARAPETGLNDDPALLRVINLVKESAALAARLYLFSLRGEHLLAAALDGQGPGSHDVRAQVDAAAVRELWESDPVDLRARVAAGQIMSLWRALQSENFRLIIVHGSADAAYPHAVAAAERGFDLLERGLGDYGVR</sequence>
<keyword evidence="7" id="KW-1185">Reference proteome</keyword>
<protein>
    <submittedName>
        <fullName evidence="6">TetR/AcrR family transcriptional regulator</fullName>
    </submittedName>
</protein>
<evidence type="ECO:0000313" key="6">
    <source>
        <dbReference type="EMBL" id="MFF4776278.1"/>
    </source>
</evidence>
<dbReference type="PANTHER" id="PTHR30055">
    <property type="entry name" value="HTH-TYPE TRANSCRIPTIONAL REGULATOR RUTR"/>
    <property type="match status" value="1"/>
</dbReference>
<feature type="domain" description="HTH tetR-type" evidence="5">
    <location>
        <begin position="13"/>
        <end position="73"/>
    </location>
</feature>
<keyword evidence="2 4" id="KW-0238">DNA-binding</keyword>
<dbReference type="PROSITE" id="PS50977">
    <property type="entry name" value="HTH_TETR_2"/>
    <property type="match status" value="1"/>
</dbReference>
<dbReference type="RefSeq" id="WP_387344575.1">
    <property type="nucleotide sequence ID" value="NZ_JBIAXI010000016.1"/>
</dbReference>
<dbReference type="Pfam" id="PF00440">
    <property type="entry name" value="TetR_N"/>
    <property type="match status" value="1"/>
</dbReference>
<name>A0ABW6VB99_MICFU</name>
<dbReference type="Proteomes" id="UP001602119">
    <property type="component" value="Unassembled WGS sequence"/>
</dbReference>
<organism evidence="6 7">
    <name type="scientific">Microtetraspora fusca</name>
    <dbReference type="NCBI Taxonomy" id="1997"/>
    <lineage>
        <taxon>Bacteria</taxon>
        <taxon>Bacillati</taxon>
        <taxon>Actinomycetota</taxon>
        <taxon>Actinomycetes</taxon>
        <taxon>Streptosporangiales</taxon>
        <taxon>Streptosporangiaceae</taxon>
        <taxon>Microtetraspora</taxon>
    </lineage>
</organism>
<evidence type="ECO:0000259" key="5">
    <source>
        <dbReference type="PROSITE" id="PS50977"/>
    </source>
</evidence>
<dbReference type="InterPro" id="IPR050109">
    <property type="entry name" value="HTH-type_TetR-like_transc_reg"/>
</dbReference>
<gene>
    <name evidence="6" type="ORF">ACFY05_25795</name>
</gene>
<dbReference type="PANTHER" id="PTHR30055:SF238">
    <property type="entry name" value="MYCOFACTOCIN BIOSYNTHESIS TRANSCRIPTIONAL REGULATOR MFTR-RELATED"/>
    <property type="match status" value="1"/>
</dbReference>
<dbReference type="Gene3D" id="1.10.357.10">
    <property type="entry name" value="Tetracycline Repressor, domain 2"/>
    <property type="match status" value="1"/>
</dbReference>
<keyword evidence="3" id="KW-0804">Transcription</keyword>
<dbReference type="PRINTS" id="PR00455">
    <property type="entry name" value="HTHTETR"/>
</dbReference>